<comment type="caution">
    <text evidence="3">The sequence shown here is derived from an EMBL/GenBank/DDBJ whole genome shotgun (WGS) entry which is preliminary data.</text>
</comment>
<dbReference type="EMBL" id="LXND01000030">
    <property type="protein sequence ID" value="OAD64637.1"/>
    <property type="molecule type" value="Genomic_DNA"/>
</dbReference>
<dbReference type="GO" id="GO:0005886">
    <property type="term" value="C:plasma membrane"/>
    <property type="evidence" value="ECO:0007669"/>
    <property type="project" value="TreeGrafter"/>
</dbReference>
<feature type="transmembrane region" description="Helical" evidence="1">
    <location>
        <begin position="174"/>
        <end position="204"/>
    </location>
</feature>
<reference evidence="3" key="2">
    <citation type="submission" date="2019-10" db="EMBL/GenBank/DDBJ databases">
        <title>Malate fermentation in French cider.</title>
        <authorList>
            <person name="Cousin F.J."/>
            <person name="Medina Fernandez S."/>
            <person name="Misery B."/>
            <person name="Laplace J.-M."/>
            <person name="Cretenet M."/>
        </authorList>
    </citation>
    <scope>NUCLEOTIDE SEQUENCE</scope>
    <source>
        <strain evidence="3">UCMA15901</strain>
    </source>
</reference>
<organism evidence="3 6">
    <name type="scientific">Pediococcus parvulus</name>
    <dbReference type="NCBI Taxonomy" id="54062"/>
    <lineage>
        <taxon>Bacteria</taxon>
        <taxon>Bacillati</taxon>
        <taxon>Bacillota</taxon>
        <taxon>Bacilli</taxon>
        <taxon>Lactobacillales</taxon>
        <taxon>Lactobacillaceae</taxon>
        <taxon>Pediococcus</taxon>
    </lineage>
</organism>
<accession>A0AAP5TF14</accession>
<dbReference type="AlphaFoldDB" id="A0AAP5TF14"/>
<dbReference type="Pfam" id="PF06750">
    <property type="entry name" value="A24_N_bact"/>
    <property type="match status" value="1"/>
</dbReference>
<dbReference type="GO" id="GO:0004190">
    <property type="term" value="F:aspartic-type endopeptidase activity"/>
    <property type="evidence" value="ECO:0007669"/>
    <property type="project" value="TreeGrafter"/>
</dbReference>
<evidence type="ECO:0000259" key="2">
    <source>
        <dbReference type="Pfam" id="PF06750"/>
    </source>
</evidence>
<dbReference type="RefSeq" id="WP_068805398.1">
    <property type="nucleotide sequence ID" value="NZ_CP158977.1"/>
</dbReference>
<dbReference type="GeneID" id="93383503"/>
<evidence type="ECO:0000313" key="3">
    <source>
        <dbReference type="EMBL" id="MDV7694899.1"/>
    </source>
</evidence>
<keyword evidence="5" id="KW-1185">Reference proteome</keyword>
<feature type="transmembrane region" description="Helical" evidence="1">
    <location>
        <begin position="98"/>
        <end position="116"/>
    </location>
</feature>
<evidence type="ECO:0000256" key="1">
    <source>
        <dbReference type="SAM" id="Phobius"/>
    </source>
</evidence>
<protein>
    <recommendedName>
        <fullName evidence="2">Prepilin peptidase A24 N-terminal domain-containing protein</fullName>
    </recommendedName>
</protein>
<reference evidence="4 5" key="1">
    <citation type="submission" date="2016-05" db="EMBL/GenBank/DDBJ databases">
        <title>Draft genome sequence of Pediococcus parvulus 2.6, a probiotic beta-glucan producer strain.</title>
        <authorList>
            <person name="Mohedano M.L."/>
            <person name="Perez-Ramos A."/>
            <person name="Duenas M.T."/>
            <person name="Lamontanara A."/>
            <person name="Orru L."/>
            <person name="Spano G."/>
            <person name="Capozzi V."/>
            <person name="Lopez P."/>
        </authorList>
    </citation>
    <scope>NUCLEOTIDE SEQUENCE [LARGE SCALE GENOMIC DNA]</scope>
    <source>
        <strain evidence="4 5">2.6</strain>
    </source>
</reference>
<dbReference type="Proteomes" id="UP001275867">
    <property type="component" value="Unassembled WGS sequence"/>
</dbReference>
<keyword evidence="1" id="KW-0472">Membrane</keyword>
<dbReference type="EMBL" id="WERX01000029">
    <property type="protein sequence ID" value="MDV7694899.1"/>
    <property type="molecule type" value="Genomic_DNA"/>
</dbReference>
<feature type="transmembrane region" description="Helical" evidence="1">
    <location>
        <begin position="6"/>
        <end position="25"/>
    </location>
</feature>
<feature type="domain" description="Prepilin peptidase A24 N-terminal" evidence="2">
    <location>
        <begin position="9"/>
        <end position="89"/>
    </location>
</feature>
<dbReference type="GO" id="GO:0006465">
    <property type="term" value="P:signal peptide processing"/>
    <property type="evidence" value="ECO:0007669"/>
    <property type="project" value="TreeGrafter"/>
</dbReference>
<name>A0AAP5TF14_9LACO</name>
<dbReference type="Proteomes" id="UP000077280">
    <property type="component" value="Unassembled WGS sequence"/>
</dbReference>
<proteinExistence type="predicted"/>
<evidence type="ECO:0000313" key="5">
    <source>
        <dbReference type="Proteomes" id="UP000077280"/>
    </source>
</evidence>
<evidence type="ECO:0000313" key="6">
    <source>
        <dbReference type="Proteomes" id="UP001275867"/>
    </source>
</evidence>
<evidence type="ECO:0000313" key="4">
    <source>
        <dbReference type="EMBL" id="OAD64637.1"/>
    </source>
</evidence>
<feature type="transmembrane region" description="Helical" evidence="1">
    <location>
        <begin position="128"/>
        <end position="154"/>
    </location>
</feature>
<dbReference type="InterPro" id="IPR010627">
    <property type="entry name" value="Prepilin_pept_A24_N"/>
</dbReference>
<sequence length="227" mass="25769">MLIQIYFFITGATIGSFLTLCIDRAETKQSIIKPRSHCSNCQTILKPVDLIPILSYCWLNGQCRYCHQSFPPTSCCVELVLGILYLHVFTVTFQPLKLFFQLFVVTVLIYLSLIDFKQTYVNGYFLGVLGLLGLSFQFTILNCMIFLALMLSVFSSFQFSNLIKGFGEADFELVFVFIILSRLQVISSILCLASTLCLILTLCFPHLHARKIPFIPYLTFGYLLISA</sequence>
<keyword evidence="1" id="KW-0812">Transmembrane</keyword>
<gene>
    <name evidence="4" type="ORF">A7K95_03995</name>
    <name evidence="3" type="ORF">GA842_08510</name>
</gene>
<dbReference type="InterPro" id="IPR050882">
    <property type="entry name" value="Prepilin_peptidase/N-MTase"/>
</dbReference>
<dbReference type="PANTHER" id="PTHR30487">
    <property type="entry name" value="TYPE 4 PREPILIN-LIKE PROTEINS LEADER PEPTIDE-PROCESSING ENZYME"/>
    <property type="match status" value="1"/>
</dbReference>
<keyword evidence="1" id="KW-1133">Transmembrane helix</keyword>
<feature type="transmembrane region" description="Helical" evidence="1">
    <location>
        <begin position="74"/>
        <end position="92"/>
    </location>
</feature>
<dbReference type="PANTHER" id="PTHR30487:SF0">
    <property type="entry name" value="PREPILIN LEADER PEPTIDASE_N-METHYLTRANSFERASE-RELATED"/>
    <property type="match status" value="1"/>
</dbReference>